<dbReference type="EMBL" id="JAHUTI010020903">
    <property type="protein sequence ID" value="MED6239137.1"/>
    <property type="molecule type" value="Genomic_DNA"/>
</dbReference>
<name>A0ABU7ALP9_9TELE</name>
<dbReference type="Proteomes" id="UP001345963">
    <property type="component" value="Unassembled WGS sequence"/>
</dbReference>
<evidence type="ECO:0000313" key="2">
    <source>
        <dbReference type="Proteomes" id="UP001345963"/>
    </source>
</evidence>
<sequence>CNLDIYFLPETVDLLNHWIAGNSPASLQLLVPQPSPACLLFYTSHTSKPGCDLSTGGLWKPLGVARKPLKEVQPRRLRIRQRLGLQCQHISSAA</sequence>
<gene>
    <name evidence="1" type="ORF">ATANTOWER_002304</name>
</gene>
<protein>
    <submittedName>
        <fullName evidence="1">Uncharacterized protein</fullName>
    </submittedName>
</protein>
<reference evidence="1 2" key="1">
    <citation type="submission" date="2021-07" db="EMBL/GenBank/DDBJ databases">
        <authorList>
            <person name="Palmer J.M."/>
        </authorList>
    </citation>
    <scope>NUCLEOTIDE SEQUENCE [LARGE SCALE GENOMIC DNA]</scope>
    <source>
        <strain evidence="1 2">AT_MEX2019</strain>
        <tissue evidence="1">Muscle</tissue>
    </source>
</reference>
<accession>A0ABU7ALP9</accession>
<proteinExistence type="predicted"/>
<comment type="caution">
    <text evidence="1">The sequence shown here is derived from an EMBL/GenBank/DDBJ whole genome shotgun (WGS) entry which is preliminary data.</text>
</comment>
<keyword evidence="2" id="KW-1185">Reference proteome</keyword>
<feature type="non-terminal residue" evidence="1">
    <location>
        <position position="1"/>
    </location>
</feature>
<organism evidence="1 2">
    <name type="scientific">Ataeniobius toweri</name>
    <dbReference type="NCBI Taxonomy" id="208326"/>
    <lineage>
        <taxon>Eukaryota</taxon>
        <taxon>Metazoa</taxon>
        <taxon>Chordata</taxon>
        <taxon>Craniata</taxon>
        <taxon>Vertebrata</taxon>
        <taxon>Euteleostomi</taxon>
        <taxon>Actinopterygii</taxon>
        <taxon>Neopterygii</taxon>
        <taxon>Teleostei</taxon>
        <taxon>Neoteleostei</taxon>
        <taxon>Acanthomorphata</taxon>
        <taxon>Ovalentaria</taxon>
        <taxon>Atherinomorphae</taxon>
        <taxon>Cyprinodontiformes</taxon>
        <taxon>Goodeidae</taxon>
        <taxon>Ataeniobius</taxon>
    </lineage>
</organism>
<evidence type="ECO:0000313" key="1">
    <source>
        <dbReference type="EMBL" id="MED6239137.1"/>
    </source>
</evidence>